<dbReference type="PANTHER" id="PTHR43071">
    <property type="entry name" value="2-AMINO-4-HYDROXY-6-HYDROXYMETHYLDIHYDROPTERIDINE PYROPHOSPHOKINASE"/>
    <property type="match status" value="1"/>
</dbReference>
<keyword evidence="6" id="KW-0547">Nucleotide-binding</keyword>
<keyword evidence="5 14" id="KW-0808">Transferase</keyword>
<dbReference type="Gene3D" id="3.30.70.560">
    <property type="entry name" value="7,8-Dihydro-6-hydroxymethylpterin-pyrophosphokinase HPPK"/>
    <property type="match status" value="1"/>
</dbReference>
<evidence type="ECO:0000256" key="6">
    <source>
        <dbReference type="ARBA" id="ARBA00022741"/>
    </source>
</evidence>
<keyword evidence="9" id="KW-0289">Folate biosynthesis</keyword>
<evidence type="ECO:0000256" key="4">
    <source>
        <dbReference type="ARBA" id="ARBA00016218"/>
    </source>
</evidence>
<evidence type="ECO:0000256" key="9">
    <source>
        <dbReference type="ARBA" id="ARBA00022909"/>
    </source>
</evidence>
<dbReference type="EC" id="2.7.6.3" evidence="3"/>
<proteinExistence type="inferred from homology"/>
<evidence type="ECO:0000256" key="11">
    <source>
        <dbReference type="ARBA" id="ARBA00029766"/>
    </source>
</evidence>
<evidence type="ECO:0000256" key="2">
    <source>
        <dbReference type="ARBA" id="ARBA00005810"/>
    </source>
</evidence>
<dbReference type="InterPro" id="IPR000550">
    <property type="entry name" value="Hppk"/>
</dbReference>
<keyword evidence="7" id="KW-0418">Kinase</keyword>
<dbReference type="InterPro" id="IPR035907">
    <property type="entry name" value="Hppk_sf"/>
</dbReference>
<keyword evidence="15" id="KW-1185">Reference proteome</keyword>
<feature type="domain" description="7,8-dihydro-6-hydroxymethylpterin-pyrophosphokinase" evidence="13">
    <location>
        <begin position="9"/>
        <end position="141"/>
    </location>
</feature>
<evidence type="ECO:0000256" key="7">
    <source>
        <dbReference type="ARBA" id="ARBA00022777"/>
    </source>
</evidence>
<dbReference type="GO" id="GO:0003848">
    <property type="term" value="F:2-amino-4-hydroxy-6-hydroxymethyldihydropteridine diphosphokinase activity"/>
    <property type="evidence" value="ECO:0007669"/>
    <property type="project" value="UniProtKB-EC"/>
</dbReference>
<sequence>MSQIGHRYIVALGSNVRHIRHGPPRKVLSAAIAAMQDNGLKLQAIAPTIESAPLGPSRRRYANTAALIATDLGPEALLAVLQAIETAFGRKRTGQPWSARVLDLDILLWSGGIWFGPHLTIPHPLFRQRTFALAPAAAIAPAWRDPISGFTLRQLLHRLTHPVTLLVPPAWSGP</sequence>
<dbReference type="Pfam" id="PF01288">
    <property type="entry name" value="HPPK"/>
    <property type="match status" value="1"/>
</dbReference>
<reference evidence="14 15" key="1">
    <citation type="submission" date="2020-09" db="EMBL/GenBank/DDBJ databases">
        <title>Complete genome sequence of altererythrobacter flavus SS-21NJ, isolated from Dongying oil sludge in Shandong province.</title>
        <authorList>
            <person name="Sun S."/>
            <person name="Zhang Z."/>
        </authorList>
    </citation>
    <scope>NUCLEOTIDE SEQUENCE [LARGE SCALE GENOMIC DNA]</scope>
    <source>
        <strain evidence="14 15">SS-21NJ</strain>
    </source>
</reference>
<name>A0ABX7KDE4_9SPHN</name>
<evidence type="ECO:0000313" key="14">
    <source>
        <dbReference type="EMBL" id="QSB45522.1"/>
    </source>
</evidence>
<dbReference type="RefSeq" id="WP_102155896.1">
    <property type="nucleotide sequence ID" value="NZ_CP061510.1"/>
</dbReference>
<dbReference type="SUPFAM" id="SSF55083">
    <property type="entry name" value="6-hydroxymethyl-7,8-dihydropterin pyrophosphokinase, HPPK"/>
    <property type="match status" value="1"/>
</dbReference>
<protein>
    <recommendedName>
        <fullName evidence="4">2-amino-4-hydroxy-6-hydroxymethyldihydropteridine pyrophosphokinase</fullName>
        <ecNumber evidence="3">2.7.6.3</ecNumber>
    </recommendedName>
    <alternativeName>
        <fullName evidence="11">6-hydroxymethyl-7,8-dihydropterin pyrophosphokinase</fullName>
    </alternativeName>
    <alternativeName>
        <fullName evidence="12">7,8-dihydro-6-hydroxymethylpterin-pyrophosphokinase</fullName>
    </alternativeName>
</protein>
<comment type="function">
    <text evidence="10">Catalyzes the transfer of pyrophosphate from adenosine triphosphate (ATP) to 6-hydroxymethyl-7,8-dihydropterin, an enzymatic step in folate biosynthesis pathway.</text>
</comment>
<evidence type="ECO:0000256" key="8">
    <source>
        <dbReference type="ARBA" id="ARBA00022840"/>
    </source>
</evidence>
<dbReference type="EMBL" id="CP061510">
    <property type="protein sequence ID" value="QSB45522.1"/>
    <property type="molecule type" value="Genomic_DNA"/>
</dbReference>
<evidence type="ECO:0000256" key="12">
    <source>
        <dbReference type="ARBA" id="ARBA00033413"/>
    </source>
</evidence>
<organism evidence="14 15">
    <name type="scientific">Tsuneonella flava</name>
    <dbReference type="NCBI Taxonomy" id="2055955"/>
    <lineage>
        <taxon>Bacteria</taxon>
        <taxon>Pseudomonadati</taxon>
        <taxon>Pseudomonadota</taxon>
        <taxon>Alphaproteobacteria</taxon>
        <taxon>Sphingomonadales</taxon>
        <taxon>Erythrobacteraceae</taxon>
        <taxon>Tsuneonella</taxon>
    </lineage>
</organism>
<gene>
    <name evidence="14" type="primary">folK</name>
    <name evidence="14" type="ORF">IDJ81_05245</name>
</gene>
<accession>A0ABX7KDE4</accession>
<dbReference type="PANTHER" id="PTHR43071:SF1">
    <property type="entry name" value="2-AMINO-4-HYDROXY-6-HYDROXYMETHYLDIHYDROPTERIDINE PYROPHOSPHOKINASE"/>
    <property type="match status" value="1"/>
</dbReference>
<comment type="similarity">
    <text evidence="2">Belongs to the HPPK family.</text>
</comment>
<keyword evidence="8" id="KW-0067">ATP-binding</keyword>
<dbReference type="NCBIfam" id="TIGR01498">
    <property type="entry name" value="folK"/>
    <property type="match status" value="1"/>
</dbReference>
<evidence type="ECO:0000256" key="10">
    <source>
        <dbReference type="ARBA" id="ARBA00029409"/>
    </source>
</evidence>
<evidence type="ECO:0000259" key="13">
    <source>
        <dbReference type="Pfam" id="PF01288"/>
    </source>
</evidence>
<evidence type="ECO:0000256" key="3">
    <source>
        <dbReference type="ARBA" id="ARBA00013253"/>
    </source>
</evidence>
<evidence type="ECO:0000256" key="1">
    <source>
        <dbReference type="ARBA" id="ARBA00005051"/>
    </source>
</evidence>
<dbReference type="CDD" id="cd00483">
    <property type="entry name" value="HPPK"/>
    <property type="match status" value="1"/>
</dbReference>
<evidence type="ECO:0000313" key="15">
    <source>
        <dbReference type="Proteomes" id="UP000663637"/>
    </source>
</evidence>
<comment type="pathway">
    <text evidence="1">Cofactor biosynthesis; tetrahydrofolate biosynthesis; 2-amino-4-hydroxy-6-hydroxymethyl-7,8-dihydropteridine diphosphate from 7,8-dihydroneopterin triphosphate: step 4/4.</text>
</comment>
<evidence type="ECO:0000256" key="5">
    <source>
        <dbReference type="ARBA" id="ARBA00022679"/>
    </source>
</evidence>
<dbReference type="Proteomes" id="UP000663637">
    <property type="component" value="Chromosome"/>
</dbReference>